<evidence type="ECO:0000256" key="1">
    <source>
        <dbReference type="ARBA" id="ARBA00004651"/>
    </source>
</evidence>
<dbReference type="InterPro" id="IPR011701">
    <property type="entry name" value="MFS"/>
</dbReference>
<feature type="transmembrane region" description="Helical" evidence="6">
    <location>
        <begin position="54"/>
        <end position="76"/>
    </location>
</feature>
<sequence length="435" mass="46595">MNSQANKKVKIPKATWAVIILLFLLTVISNADKAVIGFASVPIIDELGLNSQQWGTVGSAFFFLYSLSAILVGALADKIGMKKVIAGMAAVWAIVQFSTIFVTSYGYLLITRIILGAGEGPSYSLAMAAASRYLPKEKLGVGLTLVSVGGPLGVAISAPILMSLIHNYGWRSAFLTTAIVGVIWIVFWMMLVKEKKAETSSPESSEQPASEAASVPETSFKSALLSRNFILIAFCGFATYWSFTIGLNWLPNYLENVRQLNAETLALVVALPWVMITLSQLTFSSLSDRIYHKTKNMVKGRVFILGPVMVAGAVSYVIGSLAGSDIAAIVLLSLGLTFGCITLVLGPAILVDLVDKKHQGKIQGWFMAFTSLGGIVGPYVTGILVGNSATQAAGFHLSFQLCGLMLLIFGGLVWLAVRPKKTEKQEVNVLVTEEA</sequence>
<keyword evidence="4 6" id="KW-1133">Transmembrane helix</keyword>
<keyword evidence="3 6" id="KW-0812">Transmembrane</keyword>
<dbReference type="GO" id="GO:0005886">
    <property type="term" value="C:plasma membrane"/>
    <property type="evidence" value="ECO:0007669"/>
    <property type="project" value="UniProtKB-SubCell"/>
</dbReference>
<feature type="transmembrane region" description="Helical" evidence="6">
    <location>
        <begin position="397"/>
        <end position="417"/>
    </location>
</feature>
<dbReference type="OrthoDB" id="6360at2"/>
<feature type="transmembrane region" description="Helical" evidence="6">
    <location>
        <begin position="88"/>
        <end position="107"/>
    </location>
</feature>
<evidence type="ECO:0000256" key="3">
    <source>
        <dbReference type="ARBA" id="ARBA00022692"/>
    </source>
</evidence>
<feature type="transmembrane region" description="Helical" evidence="6">
    <location>
        <begin position="168"/>
        <end position="191"/>
    </location>
</feature>
<dbReference type="InterPro" id="IPR050382">
    <property type="entry name" value="MFS_Na/Anion_cotransporter"/>
</dbReference>
<dbReference type="PANTHER" id="PTHR11662">
    <property type="entry name" value="SOLUTE CARRIER FAMILY 17"/>
    <property type="match status" value="1"/>
</dbReference>
<dbReference type="InterPro" id="IPR020846">
    <property type="entry name" value="MFS_dom"/>
</dbReference>
<comment type="subcellular location">
    <subcellularLocation>
        <location evidence="1">Cell membrane</location>
        <topology evidence="1">Multi-pass membrane protein</topology>
    </subcellularLocation>
</comment>
<evidence type="ECO:0000256" key="6">
    <source>
        <dbReference type="SAM" id="Phobius"/>
    </source>
</evidence>
<feature type="domain" description="Major facilitator superfamily (MFS) profile" evidence="7">
    <location>
        <begin position="18"/>
        <end position="421"/>
    </location>
</feature>
<keyword evidence="2" id="KW-0813">Transport</keyword>
<feature type="transmembrane region" description="Helical" evidence="6">
    <location>
        <begin position="141"/>
        <end position="162"/>
    </location>
</feature>
<organism evidence="8 9">
    <name type="scientific">Bhargavaea cecembensis</name>
    <dbReference type="NCBI Taxonomy" id="394098"/>
    <lineage>
        <taxon>Bacteria</taxon>
        <taxon>Bacillati</taxon>
        <taxon>Bacillota</taxon>
        <taxon>Bacilli</taxon>
        <taxon>Bacillales</taxon>
        <taxon>Caryophanaceae</taxon>
        <taxon>Bhargavaea</taxon>
    </lineage>
</organism>
<protein>
    <recommendedName>
        <fullName evidence="7">Major facilitator superfamily (MFS) profile domain-containing protein</fullName>
    </recommendedName>
</protein>
<gene>
    <name evidence="8" type="ORF">AV656_08820</name>
</gene>
<keyword evidence="5 6" id="KW-0472">Membrane</keyword>
<proteinExistence type="predicted"/>
<dbReference type="PROSITE" id="PS50850">
    <property type="entry name" value="MFS"/>
    <property type="match status" value="1"/>
</dbReference>
<evidence type="ECO:0000259" key="7">
    <source>
        <dbReference type="PROSITE" id="PS50850"/>
    </source>
</evidence>
<dbReference type="AlphaFoldDB" id="A0A165H7A0"/>
<accession>A0A165H7A0</accession>
<dbReference type="GO" id="GO:0022857">
    <property type="term" value="F:transmembrane transporter activity"/>
    <property type="evidence" value="ECO:0007669"/>
    <property type="project" value="InterPro"/>
</dbReference>
<dbReference type="SUPFAM" id="SSF103473">
    <property type="entry name" value="MFS general substrate transporter"/>
    <property type="match status" value="1"/>
</dbReference>
<feature type="transmembrane region" description="Helical" evidence="6">
    <location>
        <begin position="229"/>
        <end position="250"/>
    </location>
</feature>
<evidence type="ECO:0000256" key="2">
    <source>
        <dbReference type="ARBA" id="ARBA00022448"/>
    </source>
</evidence>
<feature type="transmembrane region" description="Helical" evidence="6">
    <location>
        <begin position="262"/>
        <end position="281"/>
    </location>
</feature>
<feature type="transmembrane region" description="Helical" evidence="6">
    <location>
        <begin position="328"/>
        <end position="353"/>
    </location>
</feature>
<evidence type="ECO:0000256" key="5">
    <source>
        <dbReference type="ARBA" id="ARBA00023136"/>
    </source>
</evidence>
<name>A0A165H7A0_9BACL</name>
<dbReference type="PANTHER" id="PTHR11662:SF450">
    <property type="entry name" value="BLR1003 PROTEIN"/>
    <property type="match status" value="1"/>
</dbReference>
<reference evidence="8 9" key="1">
    <citation type="submission" date="2016-01" db="EMBL/GenBank/DDBJ databases">
        <title>Whole genome sequencing of Bhargavaea cecembensis T14.</title>
        <authorList>
            <person name="Hong K.W."/>
        </authorList>
    </citation>
    <scope>NUCLEOTIDE SEQUENCE [LARGE SCALE GENOMIC DNA]</scope>
    <source>
        <strain evidence="8 9">T14</strain>
    </source>
</reference>
<dbReference type="RefSeq" id="WP_063181072.1">
    <property type="nucleotide sequence ID" value="NZ_LQNT01000009.1"/>
</dbReference>
<evidence type="ECO:0000256" key="4">
    <source>
        <dbReference type="ARBA" id="ARBA00022989"/>
    </source>
</evidence>
<dbReference type="EMBL" id="LQNT01000009">
    <property type="protein sequence ID" value="KZE38989.1"/>
    <property type="molecule type" value="Genomic_DNA"/>
</dbReference>
<comment type="caution">
    <text evidence="8">The sequence shown here is derived from an EMBL/GenBank/DDBJ whole genome shotgun (WGS) entry which is preliminary data.</text>
</comment>
<dbReference type="Pfam" id="PF07690">
    <property type="entry name" value="MFS_1"/>
    <property type="match status" value="1"/>
</dbReference>
<dbReference type="Gene3D" id="1.20.1250.20">
    <property type="entry name" value="MFS general substrate transporter like domains"/>
    <property type="match status" value="2"/>
</dbReference>
<evidence type="ECO:0000313" key="9">
    <source>
        <dbReference type="Proteomes" id="UP000076490"/>
    </source>
</evidence>
<feature type="transmembrane region" description="Helical" evidence="6">
    <location>
        <begin position="302"/>
        <end position="322"/>
    </location>
</feature>
<dbReference type="InterPro" id="IPR036259">
    <property type="entry name" value="MFS_trans_sf"/>
</dbReference>
<dbReference type="Proteomes" id="UP000076490">
    <property type="component" value="Unassembled WGS sequence"/>
</dbReference>
<feature type="transmembrane region" description="Helical" evidence="6">
    <location>
        <begin position="365"/>
        <end position="385"/>
    </location>
</feature>
<evidence type="ECO:0000313" key="8">
    <source>
        <dbReference type="EMBL" id="KZE38989.1"/>
    </source>
</evidence>